<evidence type="ECO:0000313" key="1">
    <source>
        <dbReference type="EMBL" id="KAH3804115.1"/>
    </source>
</evidence>
<dbReference type="AlphaFoldDB" id="A0A9D4FSE8"/>
<reference evidence="1" key="2">
    <citation type="submission" date="2020-11" db="EMBL/GenBank/DDBJ databases">
        <authorList>
            <person name="McCartney M.A."/>
            <person name="Auch B."/>
            <person name="Kono T."/>
            <person name="Mallez S."/>
            <person name="Becker A."/>
            <person name="Gohl D.M."/>
            <person name="Silverstein K.A.T."/>
            <person name="Koren S."/>
            <person name="Bechman K.B."/>
            <person name="Herman A."/>
            <person name="Abrahante J.E."/>
            <person name="Garbe J."/>
        </authorList>
    </citation>
    <scope>NUCLEOTIDE SEQUENCE</scope>
    <source>
        <strain evidence="1">Duluth1</strain>
        <tissue evidence="1">Whole animal</tissue>
    </source>
</reference>
<accession>A0A9D4FSE8</accession>
<gene>
    <name evidence="1" type="ORF">DPMN_132397</name>
</gene>
<organism evidence="1 2">
    <name type="scientific">Dreissena polymorpha</name>
    <name type="common">Zebra mussel</name>
    <name type="synonym">Mytilus polymorpha</name>
    <dbReference type="NCBI Taxonomy" id="45954"/>
    <lineage>
        <taxon>Eukaryota</taxon>
        <taxon>Metazoa</taxon>
        <taxon>Spiralia</taxon>
        <taxon>Lophotrochozoa</taxon>
        <taxon>Mollusca</taxon>
        <taxon>Bivalvia</taxon>
        <taxon>Autobranchia</taxon>
        <taxon>Heteroconchia</taxon>
        <taxon>Euheterodonta</taxon>
        <taxon>Imparidentia</taxon>
        <taxon>Neoheterodontei</taxon>
        <taxon>Myida</taxon>
        <taxon>Dreissenoidea</taxon>
        <taxon>Dreissenidae</taxon>
        <taxon>Dreissena</taxon>
    </lineage>
</organism>
<dbReference type="Proteomes" id="UP000828390">
    <property type="component" value="Unassembled WGS sequence"/>
</dbReference>
<dbReference type="EMBL" id="JAIWYP010000006">
    <property type="protein sequence ID" value="KAH3804115.1"/>
    <property type="molecule type" value="Genomic_DNA"/>
</dbReference>
<evidence type="ECO:0000313" key="2">
    <source>
        <dbReference type="Proteomes" id="UP000828390"/>
    </source>
</evidence>
<reference evidence="1" key="1">
    <citation type="journal article" date="2019" name="bioRxiv">
        <title>The Genome of the Zebra Mussel, Dreissena polymorpha: A Resource for Invasive Species Research.</title>
        <authorList>
            <person name="McCartney M.A."/>
            <person name="Auch B."/>
            <person name="Kono T."/>
            <person name="Mallez S."/>
            <person name="Zhang Y."/>
            <person name="Obille A."/>
            <person name="Becker A."/>
            <person name="Abrahante J.E."/>
            <person name="Garbe J."/>
            <person name="Badalamenti J.P."/>
            <person name="Herman A."/>
            <person name="Mangelson H."/>
            <person name="Liachko I."/>
            <person name="Sullivan S."/>
            <person name="Sone E.D."/>
            <person name="Koren S."/>
            <person name="Silverstein K.A.T."/>
            <person name="Beckman K.B."/>
            <person name="Gohl D.M."/>
        </authorList>
    </citation>
    <scope>NUCLEOTIDE SEQUENCE</scope>
    <source>
        <strain evidence="1">Duluth1</strain>
        <tissue evidence="1">Whole animal</tissue>
    </source>
</reference>
<comment type="caution">
    <text evidence="1">The sequence shown here is derived from an EMBL/GenBank/DDBJ whole genome shotgun (WGS) entry which is preliminary data.</text>
</comment>
<name>A0A9D4FSE8_DREPO</name>
<sequence>MRKQTNTDFMVALENQYESRAFRPRLLHARLHSTTRKFKEIHGKLFDTWGIYEDDEITTTQLRRRCIHIAGLEPD</sequence>
<protein>
    <submittedName>
        <fullName evidence="1">Uncharacterized protein</fullName>
    </submittedName>
</protein>
<keyword evidence="2" id="KW-1185">Reference proteome</keyword>
<proteinExistence type="predicted"/>